<protein>
    <submittedName>
        <fullName evidence="1">Uncharacterized protein</fullName>
    </submittedName>
</protein>
<reference evidence="1" key="1">
    <citation type="journal article" date="2015" name="Nature">
        <title>Complex archaea that bridge the gap between prokaryotes and eukaryotes.</title>
        <authorList>
            <person name="Spang A."/>
            <person name="Saw J.H."/>
            <person name="Jorgensen S.L."/>
            <person name="Zaremba-Niedzwiedzka K."/>
            <person name="Martijn J."/>
            <person name="Lind A.E."/>
            <person name="van Eijk R."/>
            <person name="Schleper C."/>
            <person name="Guy L."/>
            <person name="Ettema T.J."/>
        </authorList>
    </citation>
    <scope>NUCLEOTIDE SEQUENCE</scope>
</reference>
<sequence>MPYIKKDDRWPYNQSLTHLISDLAEGGWKVGDVTYVVYCIVQHWFCDKPSYQVIAEIEGMLGKVRSEFDRRYAFNYEDKKIRDNGDVLYTDIERESRVAELKQGDNNDDT</sequence>
<accession>A0A0F9GGY2</accession>
<dbReference type="EMBL" id="LAZR01028494">
    <property type="protein sequence ID" value="KKL62427.1"/>
    <property type="molecule type" value="Genomic_DNA"/>
</dbReference>
<comment type="caution">
    <text evidence="1">The sequence shown here is derived from an EMBL/GenBank/DDBJ whole genome shotgun (WGS) entry which is preliminary data.</text>
</comment>
<dbReference type="Pfam" id="PF21840">
    <property type="entry name" value="DUF6899"/>
    <property type="match status" value="1"/>
</dbReference>
<dbReference type="AlphaFoldDB" id="A0A0F9GGY2"/>
<organism evidence="1">
    <name type="scientific">marine sediment metagenome</name>
    <dbReference type="NCBI Taxonomy" id="412755"/>
    <lineage>
        <taxon>unclassified sequences</taxon>
        <taxon>metagenomes</taxon>
        <taxon>ecological metagenomes</taxon>
    </lineage>
</organism>
<name>A0A0F9GGY2_9ZZZZ</name>
<dbReference type="InterPro" id="IPR054194">
    <property type="entry name" value="DUF6899"/>
</dbReference>
<evidence type="ECO:0000313" key="1">
    <source>
        <dbReference type="EMBL" id="KKL62427.1"/>
    </source>
</evidence>
<gene>
    <name evidence="1" type="ORF">LCGC14_2185300</name>
</gene>
<proteinExistence type="predicted"/>